<proteinExistence type="predicted"/>
<keyword evidence="3" id="KW-1185">Reference proteome</keyword>
<dbReference type="AlphaFoldDB" id="A0A5C6Q2H4"/>
<protein>
    <submittedName>
        <fullName evidence="2">Uncharacterized protein</fullName>
    </submittedName>
</protein>
<reference evidence="2 4" key="1">
    <citation type="submission" date="2019-07" db="EMBL/GenBank/DDBJ databases">
        <title>Genomes of sea-ice associated Colwellia species.</title>
        <authorList>
            <person name="Bowman J.P."/>
        </authorList>
    </citation>
    <scope>NUCLEOTIDE SEQUENCE [LARGE SCALE GENOMIC DNA]</scope>
    <source>
        <strain evidence="1 3">ACAM 607</strain>
        <strain evidence="2 4">IC036</strain>
    </source>
</reference>
<dbReference type="EMBL" id="VOLR01000048">
    <property type="protein sequence ID" value="TWX53816.1"/>
    <property type="molecule type" value="Genomic_DNA"/>
</dbReference>
<evidence type="ECO:0000313" key="1">
    <source>
        <dbReference type="EMBL" id="TWX53816.1"/>
    </source>
</evidence>
<dbReference type="EMBL" id="VOLQ01000062">
    <property type="protein sequence ID" value="TWX63000.1"/>
    <property type="molecule type" value="Genomic_DNA"/>
</dbReference>
<evidence type="ECO:0000313" key="2">
    <source>
        <dbReference type="EMBL" id="TWX63000.1"/>
    </source>
</evidence>
<gene>
    <name evidence="1" type="ORF">ESZ26_18555</name>
    <name evidence="2" type="ORF">ESZ27_18355</name>
</gene>
<dbReference type="OrthoDB" id="6227989at2"/>
<accession>A0A5C6Q2H4</accession>
<evidence type="ECO:0000313" key="3">
    <source>
        <dbReference type="Proteomes" id="UP000321525"/>
    </source>
</evidence>
<name>A0A5C6Q2H4_9GAMM</name>
<organism evidence="2 4">
    <name type="scientific">Colwellia hornerae</name>
    <dbReference type="NCBI Taxonomy" id="89402"/>
    <lineage>
        <taxon>Bacteria</taxon>
        <taxon>Pseudomonadati</taxon>
        <taxon>Pseudomonadota</taxon>
        <taxon>Gammaproteobacteria</taxon>
        <taxon>Alteromonadales</taxon>
        <taxon>Colwelliaceae</taxon>
        <taxon>Colwellia</taxon>
    </lineage>
</organism>
<dbReference type="Proteomes" id="UP000321525">
    <property type="component" value="Unassembled WGS sequence"/>
</dbReference>
<comment type="caution">
    <text evidence="2">The sequence shown here is derived from an EMBL/GenBank/DDBJ whole genome shotgun (WGS) entry which is preliminary data.</text>
</comment>
<evidence type="ECO:0000313" key="4">
    <source>
        <dbReference type="Proteomes" id="UP000321917"/>
    </source>
</evidence>
<sequence length="106" mass="12642">MKNLLITLFFALLILLLTNIVYAKPKTKTIYGRNLDGFAQVKIKNNTTESLACYIAIDGYKIKFRLQALRESKWYTATDKRFQYRSFSSWCDYLTFYPEYLKYQSF</sequence>
<dbReference type="Proteomes" id="UP000321917">
    <property type="component" value="Unassembled WGS sequence"/>
</dbReference>
<dbReference type="RefSeq" id="WP_146796406.1">
    <property type="nucleotide sequence ID" value="NZ_VOLP01000002.1"/>
</dbReference>